<dbReference type="STRING" id="266779.Meso_0447"/>
<dbReference type="KEGG" id="mes:Meso_0447"/>
<evidence type="ECO:0000313" key="1">
    <source>
        <dbReference type="EMBL" id="ABG61851.1"/>
    </source>
</evidence>
<protein>
    <submittedName>
        <fullName evidence="1">Uncharacterized protein</fullName>
    </submittedName>
</protein>
<name>Q11L74_CHESB</name>
<gene>
    <name evidence="1" type="ordered locus">Meso_0447</name>
</gene>
<accession>Q11L74</accession>
<reference evidence="1" key="1">
    <citation type="submission" date="2006-06" db="EMBL/GenBank/DDBJ databases">
        <title>Complete sequence of chromosome of Chelativorans sp. BNC1.</title>
        <authorList>
            <consortium name="US DOE Joint Genome Institute"/>
            <person name="Copeland A."/>
            <person name="Lucas S."/>
            <person name="Lapidus A."/>
            <person name="Barry K."/>
            <person name="Detter J.C."/>
            <person name="Glavina del Rio T."/>
            <person name="Hammon N."/>
            <person name="Israni S."/>
            <person name="Dalin E."/>
            <person name="Tice H."/>
            <person name="Pitluck S."/>
            <person name="Chertkov O."/>
            <person name="Brettin T."/>
            <person name="Bruce D."/>
            <person name="Han C."/>
            <person name="Tapia R."/>
            <person name="Gilna P."/>
            <person name="Schmutz J."/>
            <person name="Larimer F."/>
            <person name="Land M."/>
            <person name="Hauser L."/>
            <person name="Kyrpides N."/>
            <person name="Mikhailova N."/>
            <person name="Richardson P."/>
        </authorList>
    </citation>
    <scope>NUCLEOTIDE SEQUENCE</scope>
    <source>
        <strain evidence="1">BNC1</strain>
    </source>
</reference>
<dbReference type="AlphaFoldDB" id="Q11L74"/>
<dbReference type="EMBL" id="CP000390">
    <property type="protein sequence ID" value="ABG61851.1"/>
    <property type="molecule type" value="Genomic_DNA"/>
</dbReference>
<organism evidence="1">
    <name type="scientific">Chelativorans sp. (strain BNC1)</name>
    <dbReference type="NCBI Taxonomy" id="266779"/>
    <lineage>
        <taxon>Bacteria</taxon>
        <taxon>Pseudomonadati</taxon>
        <taxon>Pseudomonadota</taxon>
        <taxon>Alphaproteobacteria</taxon>
        <taxon>Hyphomicrobiales</taxon>
        <taxon>Phyllobacteriaceae</taxon>
        <taxon>Chelativorans</taxon>
    </lineage>
</organism>
<proteinExistence type="predicted"/>
<dbReference type="HOGENOM" id="CLU_2104613_0_0_5"/>
<sequence length="115" mass="12909">MNQRTSSSITRIPAEPLNRLVDAKLSLSWNPIGGWRQQGRRDEPFRNCLESIAAILPSSPFLAAASISRQLEGRGEAPERLGRCRHWHVEWGRNPVQLAAALVAARRLLAEREFA</sequence>